<feature type="transmembrane region" description="Helical" evidence="2">
    <location>
        <begin position="123"/>
        <end position="145"/>
    </location>
</feature>
<name>A0AAW0NFA2_9GOBI</name>
<dbReference type="AlphaFoldDB" id="A0AAW0NFA2"/>
<proteinExistence type="predicted"/>
<accession>A0AAW0NFA2</accession>
<keyword evidence="2" id="KW-1133">Transmembrane helix</keyword>
<dbReference type="EMBL" id="JBBPFD010000014">
    <property type="protein sequence ID" value="KAK7898573.1"/>
    <property type="molecule type" value="Genomic_DNA"/>
</dbReference>
<gene>
    <name evidence="3" type="ORF">WMY93_019426</name>
</gene>
<dbReference type="Proteomes" id="UP001460270">
    <property type="component" value="Unassembled WGS sequence"/>
</dbReference>
<keyword evidence="2" id="KW-0812">Transmembrane</keyword>
<organism evidence="3 4">
    <name type="scientific">Mugilogobius chulae</name>
    <name type="common">yellowstripe goby</name>
    <dbReference type="NCBI Taxonomy" id="88201"/>
    <lineage>
        <taxon>Eukaryota</taxon>
        <taxon>Metazoa</taxon>
        <taxon>Chordata</taxon>
        <taxon>Craniata</taxon>
        <taxon>Vertebrata</taxon>
        <taxon>Euteleostomi</taxon>
        <taxon>Actinopterygii</taxon>
        <taxon>Neopterygii</taxon>
        <taxon>Teleostei</taxon>
        <taxon>Neoteleostei</taxon>
        <taxon>Acanthomorphata</taxon>
        <taxon>Gobiaria</taxon>
        <taxon>Gobiiformes</taxon>
        <taxon>Gobioidei</taxon>
        <taxon>Gobiidae</taxon>
        <taxon>Gobionellinae</taxon>
        <taxon>Mugilogobius</taxon>
    </lineage>
</organism>
<keyword evidence="2" id="KW-0472">Membrane</keyword>
<evidence type="ECO:0000313" key="3">
    <source>
        <dbReference type="EMBL" id="KAK7898573.1"/>
    </source>
</evidence>
<feature type="region of interest" description="Disordered" evidence="1">
    <location>
        <begin position="155"/>
        <end position="182"/>
    </location>
</feature>
<evidence type="ECO:0000256" key="2">
    <source>
        <dbReference type="SAM" id="Phobius"/>
    </source>
</evidence>
<feature type="compositionally biased region" description="Low complexity" evidence="1">
    <location>
        <begin position="162"/>
        <end position="176"/>
    </location>
</feature>
<comment type="caution">
    <text evidence="3">The sequence shown here is derived from an EMBL/GenBank/DDBJ whole genome shotgun (WGS) entry which is preliminary data.</text>
</comment>
<keyword evidence="4" id="KW-1185">Reference proteome</keyword>
<sequence length="182" mass="20337">MSVSAQRKYLQKASGVCSSLHLYMTMCLSGAGPISSWSSSKNHWKSSVLLHNSPFGSEKNSSREHVFVLIWFFFSSKESPKKKSRMDLVHEEHSTSVTSSVEKLLHLCEIRLKHQLSILSRTAIFVPHISLCLVIVPVSICTSLAPPHWNKKFTTSPDQRTSVSPSDLSQSSSSLLQHLFPN</sequence>
<evidence type="ECO:0000313" key="4">
    <source>
        <dbReference type="Proteomes" id="UP001460270"/>
    </source>
</evidence>
<evidence type="ECO:0000256" key="1">
    <source>
        <dbReference type="SAM" id="MobiDB-lite"/>
    </source>
</evidence>
<reference evidence="4" key="1">
    <citation type="submission" date="2024-04" db="EMBL/GenBank/DDBJ databases">
        <title>Salinicola lusitanus LLJ914,a marine bacterium isolated from the Okinawa Trough.</title>
        <authorList>
            <person name="Li J."/>
        </authorList>
    </citation>
    <scope>NUCLEOTIDE SEQUENCE [LARGE SCALE GENOMIC DNA]</scope>
</reference>
<protein>
    <submittedName>
        <fullName evidence="3">Uncharacterized protein</fullName>
    </submittedName>
</protein>